<dbReference type="STRING" id="1798692.A3G00_04590"/>
<dbReference type="Pfam" id="PF04107">
    <property type="entry name" value="GCS2"/>
    <property type="match status" value="1"/>
</dbReference>
<dbReference type="GO" id="GO:0042398">
    <property type="term" value="P:modified amino acid biosynthetic process"/>
    <property type="evidence" value="ECO:0007669"/>
    <property type="project" value="InterPro"/>
</dbReference>
<evidence type="ECO:0008006" key="3">
    <source>
        <dbReference type="Google" id="ProtNLM"/>
    </source>
</evidence>
<organism evidence="1 2">
    <name type="scientific">Candidatus Magasanikbacteria bacterium RIFCSPLOWO2_12_FULL_43_12</name>
    <dbReference type="NCBI Taxonomy" id="1798692"/>
    <lineage>
        <taxon>Bacteria</taxon>
        <taxon>Candidatus Magasanikiibacteriota</taxon>
    </lineage>
</organism>
<dbReference type="PANTHER" id="PTHR36510:SF1">
    <property type="entry name" value="GLUTAMATE--CYSTEINE LIGASE 2-RELATED"/>
    <property type="match status" value="1"/>
</dbReference>
<sequence length="435" mass="49706">MKFGVEFEFFTLDESGYMANGSDRLIQRVKKKYPEVYIKRECGKNMVEITTPPNIEIPNATLKAIEDLEKVIECAREENLILYSYGTYPGSFTPEFHSDKRYKAQEKIFGKQRFLINGRCIGLHIHYSLPWGVFDSLKKIIKPMLRSKNAESLVHIYNFCIAMDPAITALTQSSPFYQGKFLAKDSRMVIYRGGQTFNYPEGVFANHPEFGALQDYKSTNTDIIHAIAERFENWSEIVQKIGYNIYSLAKHGSIMDSAWNPVKINAHGTIEIRGMDMNHPDIIVAAAILIKFILKTIQEKFLLVKPSDFGKSSPFKYDGKTILIPPSTYVRNELQYLSAYEGLANDTVCKYCSALVQLAKNFIPEKKQFLLKPFDDMLSARQTASDRIIKAVEYAGWDKEKLTPKEAATLALELSLNLYDEIAIIKERLIKFLDN</sequence>
<dbReference type="SUPFAM" id="SSF55931">
    <property type="entry name" value="Glutamine synthetase/guanido kinase"/>
    <property type="match status" value="1"/>
</dbReference>
<proteinExistence type="predicted"/>
<name>A0A1F6MW92_9BACT</name>
<dbReference type="InterPro" id="IPR006336">
    <property type="entry name" value="GCS2"/>
</dbReference>
<dbReference type="PANTHER" id="PTHR36510">
    <property type="entry name" value="GLUTAMATE--CYSTEINE LIGASE 2-RELATED"/>
    <property type="match status" value="1"/>
</dbReference>
<reference evidence="1 2" key="1">
    <citation type="journal article" date="2016" name="Nat. Commun.">
        <title>Thousands of microbial genomes shed light on interconnected biogeochemical processes in an aquifer system.</title>
        <authorList>
            <person name="Anantharaman K."/>
            <person name="Brown C.T."/>
            <person name="Hug L.A."/>
            <person name="Sharon I."/>
            <person name="Castelle C.J."/>
            <person name="Probst A.J."/>
            <person name="Thomas B.C."/>
            <person name="Singh A."/>
            <person name="Wilkins M.J."/>
            <person name="Karaoz U."/>
            <person name="Brodie E.L."/>
            <person name="Williams K.H."/>
            <person name="Hubbard S.S."/>
            <person name="Banfield J.F."/>
        </authorList>
    </citation>
    <scope>NUCLEOTIDE SEQUENCE [LARGE SCALE GENOMIC DNA]</scope>
</reference>
<accession>A0A1F6MW92</accession>
<dbReference type="AlphaFoldDB" id="A0A1F6MW92"/>
<dbReference type="InterPro" id="IPR050141">
    <property type="entry name" value="GCL_type2/YbdK_subfam"/>
</dbReference>
<dbReference type="InterPro" id="IPR014746">
    <property type="entry name" value="Gln_synth/guanido_kin_cat_dom"/>
</dbReference>
<comment type="caution">
    <text evidence="1">The sequence shown here is derived from an EMBL/GenBank/DDBJ whole genome shotgun (WGS) entry which is preliminary data.</text>
</comment>
<dbReference type="Proteomes" id="UP000178347">
    <property type="component" value="Unassembled WGS sequence"/>
</dbReference>
<dbReference type="Gene3D" id="3.30.590.20">
    <property type="match status" value="1"/>
</dbReference>
<evidence type="ECO:0000313" key="1">
    <source>
        <dbReference type="EMBL" id="OGH75778.1"/>
    </source>
</evidence>
<dbReference type="GO" id="GO:0004357">
    <property type="term" value="F:glutamate-cysteine ligase activity"/>
    <property type="evidence" value="ECO:0007669"/>
    <property type="project" value="InterPro"/>
</dbReference>
<gene>
    <name evidence="1" type="ORF">A3G00_04590</name>
</gene>
<evidence type="ECO:0000313" key="2">
    <source>
        <dbReference type="Proteomes" id="UP000178347"/>
    </source>
</evidence>
<protein>
    <recommendedName>
        <fullName evidence="3">Glutamate--cysteine ligase</fullName>
    </recommendedName>
</protein>
<dbReference type="EMBL" id="MFQN01000002">
    <property type="protein sequence ID" value="OGH75778.1"/>
    <property type="molecule type" value="Genomic_DNA"/>
</dbReference>